<keyword evidence="1" id="KW-0479">Metal-binding</keyword>
<dbReference type="Proteomes" id="UP001501321">
    <property type="component" value="Unassembled WGS sequence"/>
</dbReference>
<keyword evidence="4" id="KW-1185">Reference proteome</keyword>
<comment type="caution">
    <text evidence="3">The sequence shown here is derived from an EMBL/GenBank/DDBJ whole genome shotgun (WGS) entry which is preliminary data.</text>
</comment>
<keyword evidence="3" id="KW-0378">Hydrolase</keyword>
<feature type="domain" description="Fumarylacetoacetase-like C-terminal" evidence="2">
    <location>
        <begin position="15"/>
        <end position="68"/>
    </location>
</feature>
<name>A0ABP8QD76_9GAMM</name>
<dbReference type="PANTHER" id="PTHR11820:SF7">
    <property type="entry name" value="ACYLPYRUVASE FAHD1, MITOCHONDRIAL"/>
    <property type="match status" value="1"/>
</dbReference>
<organism evidence="3 4">
    <name type="scientific">Pseudaeromonas paramecii</name>
    <dbReference type="NCBI Taxonomy" id="2138166"/>
    <lineage>
        <taxon>Bacteria</taxon>
        <taxon>Pseudomonadati</taxon>
        <taxon>Pseudomonadota</taxon>
        <taxon>Gammaproteobacteria</taxon>
        <taxon>Aeromonadales</taxon>
        <taxon>Aeromonadaceae</taxon>
        <taxon>Pseudaeromonas</taxon>
    </lineage>
</organism>
<dbReference type="Pfam" id="PF01557">
    <property type="entry name" value="FAA_hydrolase"/>
    <property type="match status" value="2"/>
</dbReference>
<evidence type="ECO:0000259" key="2">
    <source>
        <dbReference type="Pfam" id="PF01557"/>
    </source>
</evidence>
<evidence type="ECO:0000313" key="3">
    <source>
        <dbReference type="EMBL" id="GAA4501092.1"/>
    </source>
</evidence>
<protein>
    <submittedName>
        <fullName evidence="3">Fumarylacetoacetate hydrolase family protein</fullName>
    </submittedName>
</protein>
<dbReference type="SUPFAM" id="SSF56529">
    <property type="entry name" value="FAH"/>
    <property type="match status" value="1"/>
</dbReference>
<proteinExistence type="predicted"/>
<dbReference type="EMBL" id="BAABFC010000015">
    <property type="protein sequence ID" value="GAA4501092.1"/>
    <property type="molecule type" value="Genomic_DNA"/>
</dbReference>
<reference evidence="4" key="1">
    <citation type="journal article" date="2019" name="Int. J. Syst. Evol. Microbiol.">
        <title>The Global Catalogue of Microorganisms (GCM) 10K type strain sequencing project: providing services to taxonomists for standard genome sequencing and annotation.</title>
        <authorList>
            <consortium name="The Broad Institute Genomics Platform"/>
            <consortium name="The Broad Institute Genome Sequencing Center for Infectious Disease"/>
            <person name="Wu L."/>
            <person name="Ma J."/>
        </authorList>
    </citation>
    <scope>NUCLEOTIDE SEQUENCE [LARGE SCALE GENOMIC DNA]</scope>
    <source>
        <strain evidence="4">JCM 32226</strain>
    </source>
</reference>
<dbReference type="InterPro" id="IPR011234">
    <property type="entry name" value="Fumarylacetoacetase-like_C"/>
</dbReference>
<dbReference type="GO" id="GO:0016787">
    <property type="term" value="F:hydrolase activity"/>
    <property type="evidence" value="ECO:0007669"/>
    <property type="project" value="UniProtKB-KW"/>
</dbReference>
<evidence type="ECO:0000256" key="1">
    <source>
        <dbReference type="ARBA" id="ARBA00022723"/>
    </source>
</evidence>
<evidence type="ECO:0000313" key="4">
    <source>
        <dbReference type="Proteomes" id="UP001501321"/>
    </source>
</evidence>
<sequence length="204" mass="21960">MNSIIVGQQRLPLGKLVCVGRNFVAHIAELGNEVPEQMVLFCKPGSALTERLAASHGGEALHYEAELCFAYQGGTLAAVALGLDLTKRQLQSYLKAKGLPWERAKAFDGSALLSPFVAYDAHQELEYELCLDGARLQYGRESLMIHSPAAILAETQGFMALQDGDVLMTGTPSGVGLVPPGGVFTGRIWQGEQTLLTVRWEAAC</sequence>
<dbReference type="RefSeq" id="WP_345013363.1">
    <property type="nucleotide sequence ID" value="NZ_BAABFC010000015.1"/>
</dbReference>
<feature type="domain" description="Fumarylacetoacetase-like C-terminal" evidence="2">
    <location>
        <begin position="78"/>
        <end position="179"/>
    </location>
</feature>
<gene>
    <name evidence="3" type="ORF">GCM10023095_23760</name>
</gene>
<dbReference type="InterPro" id="IPR036663">
    <property type="entry name" value="Fumarylacetoacetase_C_sf"/>
</dbReference>
<dbReference type="Gene3D" id="3.90.850.10">
    <property type="entry name" value="Fumarylacetoacetase-like, C-terminal domain"/>
    <property type="match status" value="1"/>
</dbReference>
<dbReference type="PANTHER" id="PTHR11820">
    <property type="entry name" value="ACYLPYRUVASE"/>
    <property type="match status" value="1"/>
</dbReference>
<accession>A0ABP8QD76</accession>